<reference evidence="3 4" key="1">
    <citation type="submission" date="2017-02" db="EMBL/GenBank/DDBJ databases">
        <title>Genomes of Trichoderma spp. with biocontrol activity.</title>
        <authorList>
            <person name="Gardiner D."/>
            <person name="Kazan K."/>
            <person name="Vos C."/>
            <person name="Harvey P."/>
        </authorList>
    </citation>
    <scope>NUCLEOTIDE SEQUENCE [LARGE SCALE GENOMIC DNA]</scope>
    <source>
        <strain evidence="3 4">A5MH</strain>
    </source>
</reference>
<dbReference type="SUPFAM" id="SSF52540">
    <property type="entry name" value="P-loop containing nucleoside triphosphate hydrolases"/>
    <property type="match status" value="2"/>
</dbReference>
<feature type="region of interest" description="Disordered" evidence="1">
    <location>
        <begin position="1"/>
        <end position="21"/>
    </location>
</feature>
<feature type="region of interest" description="Disordered" evidence="1">
    <location>
        <begin position="364"/>
        <end position="389"/>
    </location>
</feature>
<protein>
    <recommendedName>
        <fullName evidence="2">G domain-containing protein</fullName>
    </recommendedName>
</protein>
<gene>
    <name evidence="3" type="ORF">TGAMA5MH_04644</name>
</gene>
<dbReference type="GO" id="GO:0005525">
    <property type="term" value="F:GTP binding"/>
    <property type="evidence" value="ECO:0007669"/>
    <property type="project" value="InterPro"/>
</dbReference>
<evidence type="ECO:0000313" key="3">
    <source>
        <dbReference type="EMBL" id="PNP43672.1"/>
    </source>
</evidence>
<feature type="compositionally biased region" description="Basic and acidic residues" evidence="1">
    <location>
        <begin position="367"/>
        <end position="382"/>
    </location>
</feature>
<feature type="domain" description="G" evidence="2">
    <location>
        <begin position="38"/>
        <end position="98"/>
    </location>
</feature>
<dbReference type="Gene3D" id="3.40.50.300">
    <property type="entry name" value="P-loop containing nucleotide triphosphate hydrolases"/>
    <property type="match status" value="1"/>
</dbReference>
<comment type="caution">
    <text evidence="3">The sequence shown here is derived from an EMBL/GenBank/DDBJ whole genome shotgun (WGS) entry which is preliminary data.</text>
</comment>
<organism evidence="3 4">
    <name type="scientific">Trichoderma gamsii</name>
    <dbReference type="NCBI Taxonomy" id="398673"/>
    <lineage>
        <taxon>Eukaryota</taxon>
        <taxon>Fungi</taxon>
        <taxon>Dikarya</taxon>
        <taxon>Ascomycota</taxon>
        <taxon>Pezizomycotina</taxon>
        <taxon>Sordariomycetes</taxon>
        <taxon>Hypocreomycetidae</taxon>
        <taxon>Hypocreales</taxon>
        <taxon>Hypocreaceae</taxon>
        <taxon>Trichoderma</taxon>
    </lineage>
</organism>
<dbReference type="InterPro" id="IPR027417">
    <property type="entry name" value="P-loop_NTPase"/>
</dbReference>
<dbReference type="OrthoDB" id="8954335at2759"/>
<dbReference type="Proteomes" id="UP000236546">
    <property type="component" value="Unassembled WGS sequence"/>
</dbReference>
<dbReference type="Pfam" id="PF01926">
    <property type="entry name" value="MMR_HSR1"/>
    <property type="match status" value="1"/>
</dbReference>
<dbReference type="AlphaFoldDB" id="A0A2K0TDS1"/>
<name>A0A2K0TDS1_9HYPO</name>
<proteinExistence type="predicted"/>
<dbReference type="InterPro" id="IPR006073">
    <property type="entry name" value="GTP-bd"/>
</dbReference>
<evidence type="ECO:0000256" key="1">
    <source>
        <dbReference type="SAM" id="MobiDB-lite"/>
    </source>
</evidence>
<dbReference type="EMBL" id="MTYH01000037">
    <property type="protein sequence ID" value="PNP43672.1"/>
    <property type="molecule type" value="Genomic_DNA"/>
</dbReference>
<evidence type="ECO:0000259" key="2">
    <source>
        <dbReference type="Pfam" id="PF01926"/>
    </source>
</evidence>
<sequence length="389" mass="43724">MTIDTISDGNAGDIPPVPLETSVEIPNPPVLSPDDVVIAVMGVTGAGKSTFISLFADDAQIGHGLQSCTSSVSIHAATINGQKCQLVDTPGFDDTNRPDAEILREVANWLNISHENQIQLAGIIYLHRISDNRLGGAAMKNLRMFKRLCGNDSLQCVVLATTMWNNSNVSLDEQRERELLEKPNFWGKMVKEGSQVFRHDNGKESATAIIECIIGKQHRVTLDIQKEMASGKTLDETGAGREVQTDMTALTKKHEKEMNNLRQELQDAKDKHDSSAIEEINQLRTELADKIRSDEEARKRMQVDMETLRAQREEELQRQRDEAHRKELDYQKEMADAQMKLMAAKHENEAEAQRLQLQLHMAQMEAEAAKRDRERAERERDSQGGCIVM</sequence>
<accession>A0A2K0TDS1</accession>
<evidence type="ECO:0000313" key="4">
    <source>
        <dbReference type="Proteomes" id="UP000236546"/>
    </source>
</evidence>